<dbReference type="AlphaFoldDB" id="A0A8J2J7B2"/>
<feature type="non-terminal residue" evidence="1">
    <location>
        <position position="93"/>
    </location>
</feature>
<organism evidence="1 2">
    <name type="scientific">Allacma fusca</name>
    <dbReference type="NCBI Taxonomy" id="39272"/>
    <lineage>
        <taxon>Eukaryota</taxon>
        <taxon>Metazoa</taxon>
        <taxon>Ecdysozoa</taxon>
        <taxon>Arthropoda</taxon>
        <taxon>Hexapoda</taxon>
        <taxon>Collembola</taxon>
        <taxon>Symphypleona</taxon>
        <taxon>Sminthuridae</taxon>
        <taxon>Allacma</taxon>
    </lineage>
</organism>
<gene>
    <name evidence="1" type="ORF">AFUS01_LOCUS1735</name>
</gene>
<evidence type="ECO:0000313" key="1">
    <source>
        <dbReference type="EMBL" id="CAG7667382.1"/>
    </source>
</evidence>
<name>A0A8J2J7B2_9HEXA</name>
<evidence type="ECO:0000313" key="2">
    <source>
        <dbReference type="Proteomes" id="UP000708208"/>
    </source>
</evidence>
<dbReference type="OrthoDB" id="5982250at2759"/>
<accession>A0A8J2J7B2</accession>
<evidence type="ECO:0008006" key="3">
    <source>
        <dbReference type="Google" id="ProtNLM"/>
    </source>
</evidence>
<proteinExistence type="predicted"/>
<sequence length="93" mass="10968">MGRQAFELFRTFDFPPGDEKKYDSVRKKFEDHFIMNVNEVAESHKFMSRFQQQGEIIADFIQDLHKLVLNCNFGALKDRLIRDRIVSGVLDTK</sequence>
<dbReference type="Proteomes" id="UP000708208">
    <property type="component" value="Unassembled WGS sequence"/>
</dbReference>
<dbReference type="EMBL" id="CAJVCH010009735">
    <property type="protein sequence ID" value="CAG7667382.1"/>
    <property type="molecule type" value="Genomic_DNA"/>
</dbReference>
<protein>
    <recommendedName>
        <fullName evidence="3">Retrotransposon gag domain-containing protein</fullName>
    </recommendedName>
</protein>
<comment type="caution">
    <text evidence="1">The sequence shown here is derived from an EMBL/GenBank/DDBJ whole genome shotgun (WGS) entry which is preliminary data.</text>
</comment>
<dbReference type="PANTHER" id="PTHR33198">
    <property type="entry name" value="ANK_REP_REGION DOMAIN-CONTAINING PROTEIN-RELATED"/>
    <property type="match status" value="1"/>
</dbReference>
<reference evidence="1" key="1">
    <citation type="submission" date="2021-06" db="EMBL/GenBank/DDBJ databases">
        <authorList>
            <person name="Hodson N. C."/>
            <person name="Mongue J. A."/>
            <person name="Jaron S. K."/>
        </authorList>
    </citation>
    <scope>NUCLEOTIDE SEQUENCE</scope>
</reference>
<keyword evidence="2" id="KW-1185">Reference proteome</keyword>